<dbReference type="RefSeq" id="WP_371946157.1">
    <property type="nucleotide sequence ID" value="NZ_JAXCEH010000041.1"/>
</dbReference>
<accession>A0ABV4R8B6</accession>
<dbReference type="Gene3D" id="2.30.30.40">
    <property type="entry name" value="SH3 Domains"/>
    <property type="match status" value="1"/>
</dbReference>
<name>A0ABV4R8B6_9ACTN</name>
<evidence type="ECO:0000313" key="2">
    <source>
        <dbReference type="EMBL" id="MFA1559142.1"/>
    </source>
</evidence>
<keyword evidence="3" id="KW-1185">Reference proteome</keyword>
<feature type="region of interest" description="Disordered" evidence="1">
    <location>
        <begin position="26"/>
        <end position="97"/>
    </location>
</feature>
<organism evidence="2 3">
    <name type="scientific">Actinomadura chokoriensis</name>
    <dbReference type="NCBI Taxonomy" id="454156"/>
    <lineage>
        <taxon>Bacteria</taxon>
        <taxon>Bacillati</taxon>
        <taxon>Actinomycetota</taxon>
        <taxon>Actinomycetes</taxon>
        <taxon>Streptosporangiales</taxon>
        <taxon>Thermomonosporaceae</taxon>
        <taxon>Actinomadura</taxon>
    </lineage>
</organism>
<feature type="compositionally biased region" description="Low complexity" evidence="1">
    <location>
        <begin position="36"/>
        <end position="81"/>
    </location>
</feature>
<sequence>MRVGTKLATGLVAGVLAGGTLTVGAVAEAAPPPEPGQQMDQQIDQQAPEQQQAPVQQAPAQQEAPDQQQAPVQQQQPGQQPQEEEEEGHGPGALIVGPEGAARAMDRLLSRDEERTRWCHGTVLPTNGLNVRTGPGIHYPRVGTLAHGSQVWTDWDTIQRRDGYLWVRMSPNRWIADYKLGNGNGKWYVRYYNC</sequence>
<dbReference type="Proteomes" id="UP001569904">
    <property type="component" value="Unassembled WGS sequence"/>
</dbReference>
<comment type="caution">
    <text evidence="2">The sequence shown here is derived from an EMBL/GenBank/DDBJ whole genome shotgun (WGS) entry which is preliminary data.</text>
</comment>
<evidence type="ECO:0000313" key="3">
    <source>
        <dbReference type="Proteomes" id="UP001569904"/>
    </source>
</evidence>
<gene>
    <name evidence="2" type="ORF">SM436_36075</name>
</gene>
<proteinExistence type="predicted"/>
<evidence type="ECO:0008006" key="4">
    <source>
        <dbReference type="Google" id="ProtNLM"/>
    </source>
</evidence>
<evidence type="ECO:0000256" key="1">
    <source>
        <dbReference type="SAM" id="MobiDB-lite"/>
    </source>
</evidence>
<dbReference type="EMBL" id="JAXCEH010000041">
    <property type="protein sequence ID" value="MFA1559142.1"/>
    <property type="molecule type" value="Genomic_DNA"/>
</dbReference>
<reference evidence="2 3" key="1">
    <citation type="submission" date="2023-11" db="EMBL/GenBank/DDBJ databases">
        <title>Actinomadura monticuli sp. nov., isolated from volcanic ash.</title>
        <authorList>
            <person name="Lee S.D."/>
            <person name="Yang H."/>
            <person name="Kim I.S."/>
        </authorList>
    </citation>
    <scope>NUCLEOTIDE SEQUENCE [LARGE SCALE GENOMIC DNA]</scope>
    <source>
        <strain evidence="2 3">DSM 45346</strain>
    </source>
</reference>
<protein>
    <recommendedName>
        <fullName evidence="4">SH3 domain-containing protein</fullName>
    </recommendedName>
</protein>